<sequence length="404" mass="44408">MRGSIDDLSAIRQEAVEQTLALDALEALHVKAVLSAALEKLALIGVINVDPAAQAQALTESVGDEIGRMISAQQQLERRFEELVAAQHELRGQPNKIKLQENEARGFCSSQGRDLPGGSSSAQLAIVSEELRSATQQLCRNLKDNLNIAHQRASLVALLSATLRSLDGAMDGQASVLPVVEAVNGFEQEEARARELVEAERAASAAVRSLRQDLKDERAAHEVAMQERRLALASLKEQLRGDKLRLAVEGRYLEKDLAASSQAARRLQSAELEAASNRLALLRQQIEIERSIGAAATEHLGRAAAARQDDAVGWGSRREEDVHAKERQIELVRAQHQRDAMRLKDMEGRLAEEQELKARRDDRKRAEAEAAEREAADAVRRLRAAVKIQAAWRGCKLRANIAQT</sequence>
<reference evidence="11 12" key="1">
    <citation type="journal article" date="2013" name="BMC Genomics">
        <title>Reconstruction of the lipid metabolism for the microalga Monoraphidium neglectum from its genome sequence reveals characteristics suitable for biofuel production.</title>
        <authorList>
            <person name="Bogen C."/>
            <person name="Al-Dilaimi A."/>
            <person name="Albersmeier A."/>
            <person name="Wichmann J."/>
            <person name="Grundmann M."/>
            <person name="Rupp O."/>
            <person name="Lauersen K.J."/>
            <person name="Blifernez-Klassen O."/>
            <person name="Kalinowski J."/>
            <person name="Goesmann A."/>
            <person name="Mussgnug J.H."/>
            <person name="Kruse O."/>
        </authorList>
    </citation>
    <scope>NUCLEOTIDE SEQUENCE [LARGE SCALE GENOMIC DNA]</scope>
    <source>
        <strain evidence="11 12">SAG 48.87</strain>
    </source>
</reference>
<dbReference type="STRING" id="145388.A0A0D2J9I4"/>
<dbReference type="GO" id="GO:0005737">
    <property type="term" value="C:cytoplasm"/>
    <property type="evidence" value="ECO:0007669"/>
    <property type="project" value="TreeGrafter"/>
</dbReference>
<evidence type="ECO:0000256" key="5">
    <source>
        <dbReference type="ARBA" id="ARBA00022846"/>
    </source>
</evidence>
<dbReference type="Pfam" id="PF00612">
    <property type="entry name" value="IQ"/>
    <property type="match status" value="1"/>
</dbReference>
<dbReference type="RefSeq" id="XP_013895442.1">
    <property type="nucleotide sequence ID" value="XM_014039988.1"/>
</dbReference>
<evidence type="ECO:0000256" key="10">
    <source>
        <dbReference type="SAM" id="MobiDB-lite"/>
    </source>
</evidence>
<dbReference type="PANTHER" id="PTHR14871">
    <property type="entry name" value="DYNEIN REGULATORY COMPLEX PROTEIN 9"/>
    <property type="match status" value="1"/>
</dbReference>
<dbReference type="PROSITE" id="PS50096">
    <property type="entry name" value="IQ"/>
    <property type="match status" value="1"/>
</dbReference>
<keyword evidence="6" id="KW-0969">Cilium</keyword>
<dbReference type="PANTHER" id="PTHR14871:SF1">
    <property type="entry name" value="DYNEIN REGULATORY COMPLEX PROTEIN 9"/>
    <property type="match status" value="1"/>
</dbReference>
<dbReference type="GO" id="GO:0031514">
    <property type="term" value="C:motile cilium"/>
    <property type="evidence" value="ECO:0007669"/>
    <property type="project" value="TreeGrafter"/>
</dbReference>
<dbReference type="KEGG" id="mng:MNEG_11539"/>
<evidence type="ECO:0000256" key="7">
    <source>
        <dbReference type="ARBA" id="ARBA00023212"/>
    </source>
</evidence>
<accession>A0A0D2J9I4</accession>
<evidence type="ECO:0000313" key="11">
    <source>
        <dbReference type="EMBL" id="KIY96422.1"/>
    </source>
</evidence>
<evidence type="ECO:0000256" key="2">
    <source>
        <dbReference type="ARBA" id="ARBA00008222"/>
    </source>
</evidence>
<dbReference type="GeneID" id="25728811"/>
<dbReference type="Proteomes" id="UP000054498">
    <property type="component" value="Unassembled WGS sequence"/>
</dbReference>
<keyword evidence="12" id="KW-1185">Reference proteome</keyword>
<evidence type="ECO:0000256" key="1">
    <source>
        <dbReference type="ARBA" id="ARBA00004611"/>
    </source>
</evidence>
<comment type="similarity">
    <text evidence="2">Belongs to the DRC9 family.</text>
</comment>
<evidence type="ECO:0000256" key="4">
    <source>
        <dbReference type="ARBA" id="ARBA00022490"/>
    </source>
</evidence>
<gene>
    <name evidence="11" type="ORF">MNEG_11539</name>
</gene>
<name>A0A0D2J9I4_9CHLO</name>
<keyword evidence="8" id="KW-0966">Cell projection</keyword>
<dbReference type="AlphaFoldDB" id="A0A0D2J9I4"/>
<evidence type="ECO:0000256" key="8">
    <source>
        <dbReference type="ARBA" id="ARBA00023273"/>
    </source>
</evidence>
<feature type="region of interest" description="Disordered" evidence="10">
    <location>
        <begin position="346"/>
        <end position="374"/>
    </location>
</feature>
<feature type="coiled-coil region" evidence="9">
    <location>
        <begin position="265"/>
        <end position="292"/>
    </location>
</feature>
<comment type="subcellular location">
    <subcellularLocation>
        <location evidence="1">Cytoplasm</location>
        <location evidence="1">Cytoskeleton</location>
        <location evidence="1">Flagellum axoneme</location>
    </subcellularLocation>
</comment>
<dbReference type="OrthoDB" id="10254713at2759"/>
<evidence type="ECO:0000313" key="12">
    <source>
        <dbReference type="Proteomes" id="UP000054498"/>
    </source>
</evidence>
<keyword evidence="4" id="KW-0963">Cytoplasm</keyword>
<keyword evidence="9" id="KW-0175">Coiled coil</keyword>
<keyword evidence="7" id="KW-0206">Cytoskeleton</keyword>
<organism evidence="11 12">
    <name type="scientific">Monoraphidium neglectum</name>
    <dbReference type="NCBI Taxonomy" id="145388"/>
    <lineage>
        <taxon>Eukaryota</taxon>
        <taxon>Viridiplantae</taxon>
        <taxon>Chlorophyta</taxon>
        <taxon>core chlorophytes</taxon>
        <taxon>Chlorophyceae</taxon>
        <taxon>CS clade</taxon>
        <taxon>Sphaeropleales</taxon>
        <taxon>Selenastraceae</taxon>
        <taxon>Monoraphidium</taxon>
    </lineage>
</organism>
<proteinExistence type="inferred from homology"/>
<evidence type="ECO:0000256" key="9">
    <source>
        <dbReference type="SAM" id="Coils"/>
    </source>
</evidence>
<protein>
    <recommendedName>
        <fullName evidence="3">Dynein regulatory complex protein 9</fullName>
    </recommendedName>
</protein>
<dbReference type="GO" id="GO:0044782">
    <property type="term" value="P:cilium organization"/>
    <property type="evidence" value="ECO:0007669"/>
    <property type="project" value="TreeGrafter"/>
</dbReference>
<evidence type="ECO:0000256" key="6">
    <source>
        <dbReference type="ARBA" id="ARBA00023069"/>
    </source>
</evidence>
<keyword evidence="5 11" id="KW-0282">Flagellum</keyword>
<evidence type="ECO:0000256" key="3">
    <source>
        <dbReference type="ARBA" id="ARBA00013738"/>
    </source>
</evidence>
<dbReference type="EMBL" id="KK103011">
    <property type="protein sequence ID" value="KIY96422.1"/>
    <property type="molecule type" value="Genomic_DNA"/>
</dbReference>
<dbReference type="InterPro" id="IPR042618">
    <property type="entry name" value="IQCG"/>
</dbReference>
<dbReference type="InterPro" id="IPR000048">
    <property type="entry name" value="IQ_motif_EF-hand-BS"/>
</dbReference>